<dbReference type="FunFam" id="3.90.226.10:FF:000084">
    <property type="entry name" value="Enoyl-CoA delta isomerase 2, mitochondrial"/>
    <property type="match status" value="1"/>
</dbReference>
<keyword evidence="3" id="KW-0031">Aminopeptidase</keyword>
<dbReference type="Pfam" id="PF00378">
    <property type="entry name" value="ECH_1"/>
    <property type="match status" value="1"/>
</dbReference>
<dbReference type="InterPro" id="IPR036865">
    <property type="entry name" value="CRAL-TRIO_dom_sf"/>
</dbReference>
<dbReference type="SUPFAM" id="SSF47027">
    <property type="entry name" value="Acyl-CoA binding protein"/>
    <property type="match status" value="1"/>
</dbReference>
<feature type="domain" description="ACB" evidence="9">
    <location>
        <begin position="68"/>
        <end position="152"/>
    </location>
</feature>
<dbReference type="CDD" id="cd06558">
    <property type="entry name" value="crotonase-like"/>
    <property type="match status" value="1"/>
</dbReference>
<reference evidence="10 11" key="1">
    <citation type="submission" date="2015-12" db="EMBL/GenBank/DDBJ databases">
        <title>The genome of Folsomia candida.</title>
        <authorList>
            <person name="Faddeeva A."/>
            <person name="Derks M.F."/>
            <person name="Anvar Y."/>
            <person name="Smit S."/>
            <person name="Van Straalen N."/>
            <person name="Roelofs D."/>
        </authorList>
    </citation>
    <scope>NUCLEOTIDE SEQUENCE [LARGE SCALE GENOMIC DNA]</scope>
    <source>
        <strain evidence="10 11">VU population</strain>
        <tissue evidence="10">Whole body</tissue>
    </source>
</reference>
<dbReference type="Gene3D" id="1.10.12.10">
    <property type="entry name" value="Lyase 2-enoyl-coa Hydratase, Chain A, domain 2"/>
    <property type="match status" value="1"/>
</dbReference>
<dbReference type="PRINTS" id="PR00481">
    <property type="entry name" value="LAMNOPPTDASE"/>
</dbReference>
<evidence type="ECO:0000256" key="7">
    <source>
        <dbReference type="ARBA" id="ARBA00023235"/>
    </source>
</evidence>
<dbReference type="OrthoDB" id="6423696at2759"/>
<proteinExistence type="inferred from homology"/>
<sequence length="1191" mass="132205">MSRTNAVRQLLGKKILCSVQVNKGFATCSRLAFPSINTTRTYPDPSRRLALLAQNQVRPFMATSQRLSSEQFQEAVKNLGSVKDADNSTKLKLYALYKQTTVGKNNTKKPGMLDIVGKAKWDAWNSLGDMTQGEAEKNYIDIVNEMLGQSSKKAEPKSEEFDGLLVTIKGGIKTITLNRPAKKNALNMEMYEKIAAALRDSNDDDAVNIVVLTGSGDYFCSGNDLANFMNVTDPLAMAKEAKEFLQKYVAAYIDLKKPLIALINGPAVGIAVTVLGLCDAVFSTDKATFTTPFSSLGQSPEGCSSYIFPRVMGYAKASELLFFNQKFTARQAEECGLITQVFPNDRLQAEAWKRINDMAELPVKSLIFSKELVRGRERQLLHEVNRMECERLQERWTSEDFFTLLIFLINLLTIADGKTWQEDLTLTGNEKEILDKFRAHVKDRLPHDYMKEDVYLIRWLRARYFNIPDAERFLMEHLKWRRDNNMDTIFEEDWSDYDTEYKYHLESRDKEGKPVVLYVSVRNWDLRKAALTGRRDRFNRFVDKTLEEACGLVQELGEKYKNVSQGIFILNIDGFNLVQHGCLQCISSLLRIIVSYEAHHPGCADKFIFVNLPEAARPVLAAARTVFHPDTNRALQVYGTNRRRWEKVLREYFHPDQLPEELGGTKIYSGTDTDDDLKLPTPVSHSAKLDSSDYDSVVVVASDINDVKKLSEPLFSVLQKLASVDSALDSNGAVTYVDLPAKRMVYAPTGKVDRDYDDVRRFGEAAEKGIKRAVSSGSYKPLLVVLPCPKFKNATLVSILGAFQGLYVPLQYREAVPEKATKCNELGIYGTDSDRTNKLIALACALESGRFIARDIGGGDPERMAPPRVAEYVQKAFQGSAVTVEIVSDRKVFEKEYPLFAAVDRAAHVVERHRGQLIFLKYEGEGPITKTIMPVGKGITYDTGGADIKAGGVMAGMSRDKCGSAAVAGFFQVLASLRPKGIKAIGIMAVARNSVGEDCYVSDEVITSRSGLRIRIGNTDAEGRMVMADPLCKMREMAVHEINPHLMTIATLTGHACLAVGNYTAIMDNGPSGQADFARKIQAAGLELGDCIEISTLRRDDYDFIRVGVADGEDILQCNNAPSSRTPRGHQFPGAFLAETSGISKHGLSSDKPIKYSHIDIAGAAGDLPNNPTGAPILALASYFLEDYVKV</sequence>
<evidence type="ECO:0000259" key="8">
    <source>
        <dbReference type="PROSITE" id="PS50191"/>
    </source>
</evidence>
<dbReference type="SUPFAM" id="SSF52087">
    <property type="entry name" value="CRAL/TRIO domain"/>
    <property type="match status" value="1"/>
</dbReference>
<comment type="caution">
    <text evidence="10">The sequence shown here is derived from an EMBL/GenBank/DDBJ whole genome shotgun (WGS) entry which is preliminary data.</text>
</comment>
<dbReference type="InterPro" id="IPR035984">
    <property type="entry name" value="Acyl-CoA-binding_sf"/>
</dbReference>
<organism evidence="10 11">
    <name type="scientific">Folsomia candida</name>
    <name type="common">Springtail</name>
    <dbReference type="NCBI Taxonomy" id="158441"/>
    <lineage>
        <taxon>Eukaryota</taxon>
        <taxon>Metazoa</taxon>
        <taxon>Ecdysozoa</taxon>
        <taxon>Arthropoda</taxon>
        <taxon>Hexapoda</taxon>
        <taxon>Collembola</taxon>
        <taxon>Entomobryomorpha</taxon>
        <taxon>Isotomoidea</taxon>
        <taxon>Isotomidae</taxon>
        <taxon>Proisotominae</taxon>
        <taxon>Folsomia</taxon>
    </lineage>
</organism>
<dbReference type="CDD" id="cd00170">
    <property type="entry name" value="SEC14"/>
    <property type="match status" value="1"/>
</dbReference>
<dbReference type="InterPro" id="IPR029045">
    <property type="entry name" value="ClpP/crotonase-like_dom_sf"/>
</dbReference>
<dbReference type="Gene3D" id="1.20.80.10">
    <property type="match status" value="1"/>
</dbReference>
<dbReference type="PROSITE" id="PS00631">
    <property type="entry name" value="CYTOSOL_AP"/>
    <property type="match status" value="1"/>
</dbReference>
<dbReference type="PANTHER" id="PTHR43684">
    <property type="match status" value="1"/>
</dbReference>
<dbReference type="SUPFAM" id="SSF52096">
    <property type="entry name" value="ClpP/crotonase"/>
    <property type="match status" value="1"/>
</dbReference>
<evidence type="ECO:0000256" key="6">
    <source>
        <dbReference type="ARBA" id="ARBA00023140"/>
    </source>
</evidence>
<feature type="domain" description="CRAL-TRIO" evidence="8">
    <location>
        <begin position="493"/>
        <end position="670"/>
    </location>
</feature>
<dbReference type="GO" id="GO:0005777">
    <property type="term" value="C:peroxisome"/>
    <property type="evidence" value="ECO:0007669"/>
    <property type="project" value="UniProtKB-SubCell"/>
</dbReference>
<keyword evidence="5" id="KW-0378">Hydrolase</keyword>
<evidence type="ECO:0000313" key="11">
    <source>
        <dbReference type="Proteomes" id="UP000198287"/>
    </source>
</evidence>
<keyword evidence="11" id="KW-1185">Reference proteome</keyword>
<dbReference type="PANTHER" id="PTHR43684:SF1">
    <property type="entry name" value="ENOYL-COA DELTA ISOMERASE 2"/>
    <property type="match status" value="1"/>
</dbReference>
<dbReference type="InterPro" id="IPR000819">
    <property type="entry name" value="Peptidase_M17_C"/>
</dbReference>
<dbReference type="Gene3D" id="3.40.525.10">
    <property type="entry name" value="CRAL-TRIO lipid binding domain"/>
    <property type="match status" value="1"/>
</dbReference>
<dbReference type="Gene3D" id="3.90.226.10">
    <property type="entry name" value="2-enoyl-CoA Hydratase, Chain A, domain 1"/>
    <property type="match status" value="1"/>
</dbReference>
<name>A0A226EQA1_FOLCA</name>
<dbReference type="SMART" id="SM00516">
    <property type="entry name" value="SEC14"/>
    <property type="match status" value="1"/>
</dbReference>
<dbReference type="InterPro" id="IPR014748">
    <property type="entry name" value="Enoyl-CoA_hydra_C"/>
</dbReference>
<accession>A0A226EQA1</accession>
<dbReference type="PROSITE" id="PS50191">
    <property type="entry name" value="CRAL_TRIO"/>
    <property type="match status" value="1"/>
</dbReference>
<dbReference type="InterPro" id="IPR014352">
    <property type="entry name" value="FERM/acyl-CoA-bd_prot_sf"/>
</dbReference>
<dbReference type="SUPFAM" id="SSF53187">
    <property type="entry name" value="Zn-dependent exopeptidases"/>
    <property type="match status" value="1"/>
</dbReference>
<evidence type="ECO:0000256" key="5">
    <source>
        <dbReference type="ARBA" id="ARBA00022801"/>
    </source>
</evidence>
<dbReference type="InterPro" id="IPR000582">
    <property type="entry name" value="Acyl-CoA-binding_protein"/>
</dbReference>
<dbReference type="GO" id="GO:0030145">
    <property type="term" value="F:manganese ion binding"/>
    <property type="evidence" value="ECO:0007669"/>
    <property type="project" value="InterPro"/>
</dbReference>
<dbReference type="GO" id="GO:0006508">
    <property type="term" value="P:proteolysis"/>
    <property type="evidence" value="ECO:0007669"/>
    <property type="project" value="UniProtKB-KW"/>
</dbReference>
<dbReference type="CDD" id="cd00433">
    <property type="entry name" value="Peptidase_M17"/>
    <property type="match status" value="1"/>
</dbReference>
<evidence type="ECO:0000256" key="1">
    <source>
        <dbReference type="ARBA" id="ARBA00004275"/>
    </source>
</evidence>
<dbReference type="InterPro" id="IPR001753">
    <property type="entry name" value="Enoyl-CoA_hydra/iso"/>
</dbReference>
<dbReference type="InterPro" id="IPR011356">
    <property type="entry name" value="Leucine_aapep/pepB"/>
</dbReference>
<dbReference type="InterPro" id="IPR051053">
    <property type="entry name" value="ECH/Chromodomain_protein"/>
</dbReference>
<gene>
    <name evidence="10" type="ORF">Fcan01_05362</name>
</gene>
<dbReference type="EMBL" id="LNIX01000002">
    <property type="protein sequence ID" value="OXA59802.1"/>
    <property type="molecule type" value="Genomic_DNA"/>
</dbReference>
<dbReference type="InterPro" id="IPR001251">
    <property type="entry name" value="CRAL-TRIO_dom"/>
</dbReference>
<dbReference type="PROSITE" id="PS51228">
    <property type="entry name" value="ACB_2"/>
    <property type="match status" value="1"/>
</dbReference>
<keyword evidence="4" id="KW-0645">Protease</keyword>
<keyword evidence="7 10" id="KW-0413">Isomerase</keyword>
<dbReference type="Pfam" id="PF00887">
    <property type="entry name" value="ACBP"/>
    <property type="match status" value="1"/>
</dbReference>
<evidence type="ECO:0000256" key="4">
    <source>
        <dbReference type="ARBA" id="ARBA00022670"/>
    </source>
</evidence>
<dbReference type="GO" id="GO:0004165">
    <property type="term" value="F:delta(3)-delta(2)-enoyl-CoA isomerase activity"/>
    <property type="evidence" value="ECO:0007669"/>
    <property type="project" value="UniProtKB-ARBA"/>
</dbReference>
<dbReference type="STRING" id="158441.A0A226EQA1"/>
<dbReference type="Proteomes" id="UP000198287">
    <property type="component" value="Unassembled WGS sequence"/>
</dbReference>
<dbReference type="GO" id="GO:0000062">
    <property type="term" value="F:fatty-acyl-CoA binding"/>
    <property type="evidence" value="ECO:0007669"/>
    <property type="project" value="InterPro"/>
</dbReference>
<dbReference type="CDD" id="cd00435">
    <property type="entry name" value="ACBP"/>
    <property type="match status" value="1"/>
</dbReference>
<keyword evidence="6" id="KW-0576">Peroxisome</keyword>
<comment type="similarity">
    <text evidence="2">Belongs to the peptidase M17 family.</text>
</comment>
<protein>
    <submittedName>
        <fullName evidence="10">Enoyl-CoA delta isomerase 2, mitochondrial</fullName>
    </submittedName>
</protein>
<comment type="subcellular location">
    <subcellularLocation>
        <location evidence="1">Peroxisome</location>
    </subcellularLocation>
</comment>
<dbReference type="SUPFAM" id="SSF46938">
    <property type="entry name" value="CRAL/TRIO N-terminal domain"/>
    <property type="match status" value="1"/>
</dbReference>
<dbReference type="AlphaFoldDB" id="A0A226EQA1"/>
<dbReference type="GO" id="GO:0070006">
    <property type="term" value="F:metalloaminopeptidase activity"/>
    <property type="evidence" value="ECO:0007669"/>
    <property type="project" value="InterPro"/>
</dbReference>
<evidence type="ECO:0000256" key="3">
    <source>
        <dbReference type="ARBA" id="ARBA00022438"/>
    </source>
</evidence>
<dbReference type="Pfam" id="PF00650">
    <property type="entry name" value="CRAL_TRIO"/>
    <property type="match status" value="1"/>
</dbReference>
<dbReference type="Gene3D" id="3.40.630.10">
    <property type="entry name" value="Zn peptidases"/>
    <property type="match status" value="1"/>
</dbReference>
<evidence type="ECO:0000259" key="9">
    <source>
        <dbReference type="PROSITE" id="PS51228"/>
    </source>
</evidence>
<dbReference type="Pfam" id="PF00883">
    <property type="entry name" value="Peptidase_M17"/>
    <property type="match status" value="1"/>
</dbReference>
<evidence type="ECO:0000313" key="10">
    <source>
        <dbReference type="EMBL" id="OXA59802.1"/>
    </source>
</evidence>
<dbReference type="InterPro" id="IPR036273">
    <property type="entry name" value="CRAL/TRIO_N_dom_sf"/>
</dbReference>
<evidence type="ECO:0000256" key="2">
    <source>
        <dbReference type="ARBA" id="ARBA00009528"/>
    </source>
</evidence>